<organism evidence="1 2">
    <name type="scientific">Rhizophagus clarus</name>
    <dbReference type="NCBI Taxonomy" id="94130"/>
    <lineage>
        <taxon>Eukaryota</taxon>
        <taxon>Fungi</taxon>
        <taxon>Fungi incertae sedis</taxon>
        <taxon>Mucoromycota</taxon>
        <taxon>Glomeromycotina</taxon>
        <taxon>Glomeromycetes</taxon>
        <taxon>Glomerales</taxon>
        <taxon>Glomeraceae</taxon>
        <taxon>Rhizophagus</taxon>
    </lineage>
</organism>
<comment type="caution">
    <text evidence="1">The sequence shown here is derived from an EMBL/GenBank/DDBJ whole genome shotgun (WGS) entry which is preliminary data.</text>
</comment>
<evidence type="ECO:0000313" key="1">
    <source>
        <dbReference type="EMBL" id="GES91424.1"/>
    </source>
</evidence>
<reference evidence="1" key="1">
    <citation type="submission" date="2019-10" db="EMBL/GenBank/DDBJ databases">
        <title>Conservation and host-specific expression of non-tandemly repeated heterogenous ribosome RNA gene in arbuscular mycorrhizal fungi.</title>
        <authorList>
            <person name="Maeda T."/>
            <person name="Kobayashi Y."/>
            <person name="Nakagawa T."/>
            <person name="Ezawa T."/>
            <person name="Yamaguchi K."/>
            <person name="Bino T."/>
            <person name="Nishimoto Y."/>
            <person name="Shigenobu S."/>
            <person name="Kawaguchi M."/>
        </authorList>
    </citation>
    <scope>NUCLEOTIDE SEQUENCE</scope>
    <source>
        <strain evidence="1">HR1</strain>
    </source>
</reference>
<dbReference type="Proteomes" id="UP000615446">
    <property type="component" value="Unassembled WGS sequence"/>
</dbReference>
<proteinExistence type="predicted"/>
<dbReference type="EMBL" id="BLAL01000203">
    <property type="protein sequence ID" value="GES91424.1"/>
    <property type="molecule type" value="Genomic_DNA"/>
</dbReference>
<evidence type="ECO:0000313" key="2">
    <source>
        <dbReference type="Proteomes" id="UP000615446"/>
    </source>
</evidence>
<gene>
    <name evidence="1" type="ORF">RCL2_001824300</name>
</gene>
<name>A0A8H3LU92_9GLOM</name>
<dbReference type="AlphaFoldDB" id="A0A8H3LU92"/>
<protein>
    <submittedName>
        <fullName evidence="1">Uncharacterized protein</fullName>
    </submittedName>
</protein>
<accession>A0A8H3LU92</accession>
<sequence>MKFVRFLIEIRSSIVTINNCSDVNKFLGKFIGTSISAPPWNHKRIYILHAHIGGLDTKSIVVTRELNYSTKLKNKTLKEL</sequence>